<dbReference type="PANTHER" id="PTHR33254:SF4">
    <property type="entry name" value="4-HYDROXY-4-METHYL-2-OXOGLUTARATE ALDOLASE 3-RELATED"/>
    <property type="match status" value="1"/>
</dbReference>
<comment type="caution">
    <text evidence="15">The sequence shown here is derived from an EMBL/GenBank/DDBJ whole genome shotgun (WGS) entry which is preliminary data.</text>
</comment>
<dbReference type="Proteomes" id="UP000467124">
    <property type="component" value="Unassembled WGS sequence"/>
</dbReference>
<evidence type="ECO:0000256" key="9">
    <source>
        <dbReference type="ARBA" id="ARBA00029596"/>
    </source>
</evidence>
<dbReference type="EMBL" id="WWHY01000001">
    <property type="protein sequence ID" value="MYR31354.1"/>
    <property type="molecule type" value="Genomic_DNA"/>
</dbReference>
<dbReference type="GO" id="GO:0016740">
    <property type="term" value="F:transferase activity"/>
    <property type="evidence" value="ECO:0007669"/>
    <property type="project" value="UniProtKB-KW"/>
</dbReference>
<dbReference type="Gene3D" id="3.40.50.720">
    <property type="entry name" value="NAD(P)-binding Rossmann-like Domain"/>
    <property type="match status" value="1"/>
</dbReference>
<protein>
    <recommendedName>
        <fullName evidence="7">Putative 4-hydroxy-4-methyl-2-oxoglutarate aldolase</fullName>
        <ecNumber evidence="6">4.1.1.112</ecNumber>
        <ecNumber evidence="5">4.1.3.17</ecNumber>
    </recommendedName>
    <alternativeName>
        <fullName evidence="11">Oxaloacetate decarboxylase</fullName>
    </alternativeName>
    <alternativeName>
        <fullName evidence="9">Regulator of ribonuclease activity homolog</fullName>
    </alternativeName>
    <alternativeName>
        <fullName evidence="10">RraA-like protein</fullName>
    </alternativeName>
</protein>
<evidence type="ECO:0000256" key="1">
    <source>
        <dbReference type="ARBA" id="ARBA00001342"/>
    </source>
</evidence>
<dbReference type="AlphaFoldDB" id="A0A7K2INK7"/>
<sequence>MMKVAVLGLGEAGAIFAEAYAAAGQLVIGFDPASTVRTPEGVDRASSIAEAVAGADVVLSLATAAHAVSVAREAAPALRSDAVYIDLNAASPQVKTDVARTVDGAARVVDGALIGSVVKFGSKVDILLAGPAAEEAARMLRVVGANAEPIGETVGAASGRKLLRSVFMKGLGALITEALDAGRAAGEEEWMREQVAAALTDGTAALERLDNGTRLHAVRRSQELDASIALLDELHVEAPVSTGAADRHRYLARVTDHPDERLIDAYATIPTAAIGDARDRLGFLSSRIRPVWAGARLSGRALTVRTRPGDNRALHEALTVARPGDVLVVDGGGDDSRALLGELIAERAINKGVRGMVIDGAVRDADELRELGFPVWSAAISPAGPYKDGPGHIGRTIAVGGAVCSPGDIVVADGDGVFVVPRLEAERTLAAARLVLADEAERREAIRRERA</sequence>
<comment type="catalytic activity">
    <reaction evidence="1">
        <text>4-hydroxy-4-methyl-2-oxoglutarate = 2 pyruvate</text>
        <dbReference type="Rhea" id="RHEA:22748"/>
        <dbReference type="ChEBI" id="CHEBI:15361"/>
        <dbReference type="ChEBI" id="CHEBI:58276"/>
        <dbReference type="EC" id="4.1.3.17"/>
    </reaction>
</comment>
<evidence type="ECO:0000256" key="11">
    <source>
        <dbReference type="ARBA" id="ARBA00032305"/>
    </source>
</evidence>
<evidence type="ECO:0000313" key="16">
    <source>
        <dbReference type="Proteomes" id="UP000467124"/>
    </source>
</evidence>
<evidence type="ECO:0000256" key="8">
    <source>
        <dbReference type="ARBA" id="ARBA00025046"/>
    </source>
</evidence>
<dbReference type="RefSeq" id="WP_161110225.1">
    <property type="nucleotide sequence ID" value="NZ_JBEYHC010000079.1"/>
</dbReference>
<comment type="function">
    <text evidence="8">Catalyzes the aldol cleavage of 4-hydroxy-4-methyl-2-oxoglutarate (HMG) into 2 molecules of pyruvate. Also contains a secondary oxaloacetate (OAA) decarboxylase activity due to the common pyruvate enolate transition state formed following C-C bond cleavage in the retro-aldol and decarboxylation reactions.</text>
</comment>
<evidence type="ECO:0000256" key="13">
    <source>
        <dbReference type="PIRSR" id="PIRSR605493-1"/>
    </source>
</evidence>
<dbReference type="InterPro" id="IPR013328">
    <property type="entry name" value="6PGD_dom2"/>
</dbReference>
<dbReference type="GO" id="GO:0046872">
    <property type="term" value="F:metal ion binding"/>
    <property type="evidence" value="ECO:0007669"/>
    <property type="project" value="UniProtKB-KW"/>
</dbReference>
<dbReference type="Pfam" id="PF03446">
    <property type="entry name" value="NAD_binding_2"/>
    <property type="match status" value="1"/>
</dbReference>
<dbReference type="PANTHER" id="PTHR33254">
    <property type="entry name" value="4-HYDROXY-4-METHYL-2-OXOGLUTARATE ALDOLASE 3-RELATED"/>
    <property type="match status" value="1"/>
</dbReference>
<dbReference type="SUPFAM" id="SSF48179">
    <property type="entry name" value="6-phosphogluconate dehydrogenase C-terminal domain-like"/>
    <property type="match status" value="1"/>
</dbReference>
<dbReference type="CDD" id="cd16841">
    <property type="entry name" value="RraA_family"/>
    <property type="match status" value="1"/>
</dbReference>
<dbReference type="SUPFAM" id="SSF51735">
    <property type="entry name" value="NAD(P)-binding Rossmann-fold domains"/>
    <property type="match status" value="1"/>
</dbReference>
<dbReference type="NCBIfam" id="NF004850">
    <property type="entry name" value="PRK06201.1"/>
    <property type="match status" value="1"/>
</dbReference>
<comment type="subunit">
    <text evidence="4">Homotrimer.</text>
</comment>
<proteinExistence type="inferred from homology"/>
<keyword evidence="13" id="KW-0479">Metal-binding</keyword>
<evidence type="ECO:0000256" key="10">
    <source>
        <dbReference type="ARBA" id="ARBA00030169"/>
    </source>
</evidence>
<keyword evidence="15" id="KW-0808">Transferase</keyword>
<dbReference type="Gene3D" id="1.10.1040.10">
    <property type="entry name" value="N-(1-d-carboxylethyl)-l-norvaline Dehydrogenase, domain 2"/>
    <property type="match status" value="1"/>
</dbReference>
<dbReference type="Pfam" id="PF03737">
    <property type="entry name" value="RraA-like"/>
    <property type="match status" value="1"/>
</dbReference>
<gene>
    <name evidence="15" type="ORF">GTW20_03510</name>
</gene>
<dbReference type="Gene3D" id="3.50.30.40">
    <property type="entry name" value="Ribonuclease E inhibitor RraA/RraA-like"/>
    <property type="match status" value="1"/>
</dbReference>
<dbReference type="InterPro" id="IPR008927">
    <property type="entry name" value="6-PGluconate_DH-like_C_sf"/>
</dbReference>
<keyword evidence="13" id="KW-0460">Magnesium</keyword>
<comment type="catalytic activity">
    <reaction evidence="12">
        <text>oxaloacetate + H(+) = pyruvate + CO2</text>
        <dbReference type="Rhea" id="RHEA:15641"/>
        <dbReference type="ChEBI" id="CHEBI:15361"/>
        <dbReference type="ChEBI" id="CHEBI:15378"/>
        <dbReference type="ChEBI" id="CHEBI:16452"/>
        <dbReference type="ChEBI" id="CHEBI:16526"/>
        <dbReference type="EC" id="4.1.1.112"/>
    </reaction>
</comment>
<feature type="binding site" evidence="13">
    <location>
        <position position="363"/>
    </location>
    <ligand>
        <name>substrate</name>
    </ligand>
</feature>
<comment type="similarity">
    <text evidence="3">Belongs to the class II aldolase/RraA-like family.</text>
</comment>
<evidence type="ECO:0000256" key="6">
    <source>
        <dbReference type="ARBA" id="ARBA00012947"/>
    </source>
</evidence>
<dbReference type="InterPro" id="IPR005493">
    <property type="entry name" value="RraA/RraA-like"/>
</dbReference>
<feature type="binding site" evidence="13">
    <location>
        <position position="364"/>
    </location>
    <ligand>
        <name>Mg(2+)</name>
        <dbReference type="ChEBI" id="CHEBI:18420"/>
    </ligand>
</feature>
<name>A0A7K2INK7_9ACTN</name>
<organism evidence="15 16">
    <name type="scientific">Nocardiopsis alba</name>
    <dbReference type="NCBI Taxonomy" id="53437"/>
    <lineage>
        <taxon>Bacteria</taxon>
        <taxon>Bacillati</taxon>
        <taxon>Actinomycetota</taxon>
        <taxon>Actinomycetes</taxon>
        <taxon>Streptosporangiales</taxon>
        <taxon>Nocardiopsidaceae</taxon>
        <taxon>Nocardiopsis</taxon>
    </lineage>
</organism>
<dbReference type="EC" id="4.1.3.17" evidence="5"/>
<feature type="domain" description="6-phosphogluconate dehydrogenase NADP-binding" evidence="14">
    <location>
        <begin position="3"/>
        <end position="116"/>
    </location>
</feature>
<dbReference type="InterPro" id="IPR036704">
    <property type="entry name" value="RraA/RraA-like_sf"/>
</dbReference>
<dbReference type="InterPro" id="IPR036291">
    <property type="entry name" value="NAD(P)-bd_dom_sf"/>
</dbReference>
<reference evidence="15 16" key="1">
    <citation type="journal article" date="2019" name="Nat. Commun.">
        <title>The antimicrobial potential of Streptomyces from insect microbiomes.</title>
        <authorList>
            <person name="Chevrette M.G."/>
            <person name="Carlson C.M."/>
            <person name="Ortega H.E."/>
            <person name="Thomas C."/>
            <person name="Ananiev G.E."/>
            <person name="Barns K.J."/>
            <person name="Book A.J."/>
            <person name="Cagnazzo J."/>
            <person name="Carlos C."/>
            <person name="Flanigan W."/>
            <person name="Grubbs K.J."/>
            <person name="Horn H.A."/>
            <person name="Hoffmann F.M."/>
            <person name="Klassen J.L."/>
            <person name="Knack J.J."/>
            <person name="Lewin G.R."/>
            <person name="McDonald B.R."/>
            <person name="Muller L."/>
            <person name="Melo W.G.P."/>
            <person name="Pinto-Tomas A.A."/>
            <person name="Schmitz A."/>
            <person name="Wendt-Pienkowski E."/>
            <person name="Wildman S."/>
            <person name="Zhao M."/>
            <person name="Zhang F."/>
            <person name="Bugni T.S."/>
            <person name="Andes D.R."/>
            <person name="Pupo M.T."/>
            <person name="Currie C.R."/>
        </authorList>
    </citation>
    <scope>NUCLEOTIDE SEQUENCE [LARGE SCALE GENOMIC DNA]</scope>
    <source>
        <strain evidence="15 16">SID5840</strain>
    </source>
</reference>
<accession>A0A7K2INK7</accession>
<evidence type="ECO:0000259" key="14">
    <source>
        <dbReference type="Pfam" id="PF03446"/>
    </source>
</evidence>
<evidence type="ECO:0000256" key="7">
    <source>
        <dbReference type="ARBA" id="ARBA00016549"/>
    </source>
</evidence>
<dbReference type="InterPro" id="IPR006115">
    <property type="entry name" value="6PGDH_NADP-bd"/>
</dbReference>
<evidence type="ECO:0000313" key="15">
    <source>
        <dbReference type="EMBL" id="MYR31354.1"/>
    </source>
</evidence>
<dbReference type="GO" id="GO:0047443">
    <property type="term" value="F:4-hydroxy-4-methyl-2-oxoglutarate aldolase activity"/>
    <property type="evidence" value="ECO:0007669"/>
    <property type="project" value="UniProtKB-EC"/>
</dbReference>
<dbReference type="GO" id="GO:0050661">
    <property type="term" value="F:NADP binding"/>
    <property type="evidence" value="ECO:0007669"/>
    <property type="project" value="InterPro"/>
</dbReference>
<comment type="cofactor">
    <cofactor evidence="2">
        <name>a divalent metal cation</name>
        <dbReference type="ChEBI" id="CHEBI:60240"/>
    </cofactor>
</comment>
<comment type="cofactor">
    <cofactor evidence="13">
        <name>Mg(2+)</name>
        <dbReference type="ChEBI" id="CHEBI:18420"/>
    </cofactor>
</comment>
<evidence type="ECO:0000256" key="3">
    <source>
        <dbReference type="ARBA" id="ARBA00008621"/>
    </source>
</evidence>
<feature type="binding site" evidence="13">
    <location>
        <begin position="341"/>
        <end position="344"/>
    </location>
    <ligand>
        <name>substrate</name>
    </ligand>
</feature>
<evidence type="ECO:0000256" key="5">
    <source>
        <dbReference type="ARBA" id="ARBA00012213"/>
    </source>
</evidence>
<evidence type="ECO:0000256" key="12">
    <source>
        <dbReference type="ARBA" id="ARBA00047973"/>
    </source>
</evidence>
<dbReference type="SUPFAM" id="SSF89562">
    <property type="entry name" value="RraA-like"/>
    <property type="match status" value="1"/>
</dbReference>
<evidence type="ECO:0000256" key="4">
    <source>
        <dbReference type="ARBA" id="ARBA00011233"/>
    </source>
</evidence>
<dbReference type="GO" id="GO:0008948">
    <property type="term" value="F:oxaloacetate decarboxylase activity"/>
    <property type="evidence" value="ECO:0007669"/>
    <property type="project" value="UniProtKB-EC"/>
</dbReference>
<evidence type="ECO:0000256" key="2">
    <source>
        <dbReference type="ARBA" id="ARBA00001968"/>
    </source>
</evidence>
<dbReference type="EC" id="4.1.1.112" evidence="6"/>